<feature type="transmembrane region" description="Helical" evidence="1">
    <location>
        <begin position="270"/>
        <end position="290"/>
    </location>
</feature>
<keyword evidence="1" id="KW-1133">Transmembrane helix</keyword>
<dbReference type="Proteomes" id="UP000598271">
    <property type="component" value="Unassembled WGS sequence"/>
</dbReference>
<feature type="transmembrane region" description="Helical" evidence="1">
    <location>
        <begin position="359"/>
        <end position="389"/>
    </location>
</feature>
<feature type="transmembrane region" description="Helical" evidence="1">
    <location>
        <begin position="204"/>
        <end position="227"/>
    </location>
</feature>
<sequence>MGVAVAIFYTATTSLFLISFERTMLPKAYIAGGLVVYGLGVVTNYVQRKIQFSKLANGLIYFLMLSVTGLLVTYQFSDIKWLIFFLFVWNRVFVFVNGITFWSTASKIFDIQQAKRLYGLISTGEVVSSILSFFSVPLLLQFLATDQLLYIVAVAVVGCIVLMRLIVRRFSRQLSVIKETPKENAETAAADDTSSWRTFLSNPYYLLVFLLAMMPVVGLFFVDFMFAVESKNVFPDKELLAGFLGTFFGFCALLEILIKTVLYNKVISKFGLTLGISLLPITLLFSLGLAVGYGTIYGTTALFFAFIVLSRFFMSSVRKSVNEPSFQVLMQPIPGPERANVQSRIEGGPKALGNIVPGVILLILTSMPFIGTVQIAAFFLLILAGWVYLSMKVQNQYRTVLRATLEKPATGLEPMGDRADPVSAPLPDDGDAYLELAKRVAARKKSTLNYERSSFDFILKLTNSAREHDRVLAAQMLGESGRYYAFRYLMQLINDESTDVKNAALIAAGSVRSAELWPLVIAHLDSERSHEAAAYGLLGSGEGSGRDAMVRELARSFDRASGSPRLQIRLIRLIRQIGGVKATKVLRPAMQHPEAEIRDEVYEALTHLGYRVTLTERSGVAAEIDARIGLLVWVLAAQHDLENYPSDSPIQTTLESEKRKILPKIFTLLSLLPGGQRFDDLCSLLLDNNQETFGYLLEVVNMTLPESWKDKLIPLFEEQPLAEKLKRSAESYPQNQFSPDERLKDIANNHFSRISANLRATALEALAQSGADHTITLAAHAVSPEAVIAETALRALYQQNPGRYRDIRLVMKAQDDTFHLMICQKIEKTEYLTAS</sequence>
<feature type="transmembrane region" description="Helical" evidence="1">
    <location>
        <begin position="296"/>
        <end position="314"/>
    </location>
</feature>
<proteinExistence type="predicted"/>
<keyword evidence="1" id="KW-0812">Transmembrane</keyword>
<feature type="transmembrane region" description="Helical" evidence="1">
    <location>
        <begin position="239"/>
        <end position="258"/>
    </location>
</feature>
<reference evidence="2 3" key="1">
    <citation type="journal article" date="2014" name="Int. J. Syst. Evol. Microbiol.">
        <title>Complete genome sequence of Corynebacterium casei LMG S-19264T (=DSM 44701T), isolated from a smear-ripened cheese.</title>
        <authorList>
            <consortium name="US DOE Joint Genome Institute (JGI-PGF)"/>
            <person name="Walter F."/>
            <person name="Albersmeier A."/>
            <person name="Kalinowski J."/>
            <person name="Ruckert C."/>
        </authorList>
    </citation>
    <scope>NUCLEOTIDE SEQUENCE [LARGE SCALE GENOMIC DNA]</scope>
    <source>
        <strain evidence="2 3">KCTC 12866</strain>
    </source>
</reference>
<name>A0A8J3D4B9_9BACT</name>
<accession>A0A8J3D4B9</accession>
<evidence type="ECO:0000256" key="1">
    <source>
        <dbReference type="SAM" id="Phobius"/>
    </source>
</evidence>
<feature type="transmembrane region" description="Helical" evidence="1">
    <location>
        <begin position="58"/>
        <end position="76"/>
    </location>
</feature>
<dbReference type="InterPro" id="IPR036259">
    <property type="entry name" value="MFS_trans_sf"/>
</dbReference>
<evidence type="ECO:0000313" key="3">
    <source>
        <dbReference type="Proteomes" id="UP000598271"/>
    </source>
</evidence>
<feature type="transmembrane region" description="Helical" evidence="1">
    <location>
        <begin position="82"/>
        <end position="105"/>
    </location>
</feature>
<feature type="transmembrane region" description="Helical" evidence="1">
    <location>
        <begin position="28"/>
        <end position="46"/>
    </location>
</feature>
<evidence type="ECO:0000313" key="2">
    <source>
        <dbReference type="EMBL" id="GHB57755.1"/>
    </source>
</evidence>
<dbReference type="SUPFAM" id="SSF103473">
    <property type="entry name" value="MFS general substrate transporter"/>
    <property type="match status" value="1"/>
</dbReference>
<dbReference type="InterPro" id="IPR011989">
    <property type="entry name" value="ARM-like"/>
</dbReference>
<feature type="transmembrane region" description="Helical" evidence="1">
    <location>
        <begin position="148"/>
        <end position="167"/>
    </location>
</feature>
<dbReference type="AlphaFoldDB" id="A0A8J3D4B9"/>
<comment type="caution">
    <text evidence="2">The sequence shown here is derived from an EMBL/GenBank/DDBJ whole genome shotgun (WGS) entry which is preliminary data.</text>
</comment>
<organism evidence="2 3">
    <name type="scientific">Persicitalea jodogahamensis</name>
    <dbReference type="NCBI Taxonomy" id="402147"/>
    <lineage>
        <taxon>Bacteria</taxon>
        <taxon>Pseudomonadati</taxon>
        <taxon>Bacteroidota</taxon>
        <taxon>Cytophagia</taxon>
        <taxon>Cytophagales</taxon>
        <taxon>Spirosomataceae</taxon>
        <taxon>Persicitalea</taxon>
    </lineage>
</organism>
<protein>
    <recommendedName>
        <fullName evidence="4">ADP,ATP carrier protein</fullName>
    </recommendedName>
</protein>
<keyword evidence="1" id="KW-0472">Membrane</keyword>
<dbReference type="InterPro" id="IPR016024">
    <property type="entry name" value="ARM-type_fold"/>
</dbReference>
<feature type="transmembrane region" description="Helical" evidence="1">
    <location>
        <begin position="117"/>
        <end position="142"/>
    </location>
</feature>
<evidence type="ECO:0008006" key="4">
    <source>
        <dbReference type="Google" id="ProtNLM"/>
    </source>
</evidence>
<gene>
    <name evidence="2" type="ORF">GCM10007390_08970</name>
</gene>
<dbReference type="Gene3D" id="1.25.10.10">
    <property type="entry name" value="Leucine-rich Repeat Variant"/>
    <property type="match status" value="1"/>
</dbReference>
<dbReference type="Gene3D" id="1.20.1250.20">
    <property type="entry name" value="MFS general substrate transporter like domains"/>
    <property type="match status" value="1"/>
</dbReference>
<dbReference type="EMBL" id="BMXF01000001">
    <property type="protein sequence ID" value="GHB57755.1"/>
    <property type="molecule type" value="Genomic_DNA"/>
</dbReference>
<keyword evidence="3" id="KW-1185">Reference proteome</keyword>
<dbReference type="SUPFAM" id="SSF48371">
    <property type="entry name" value="ARM repeat"/>
    <property type="match status" value="1"/>
</dbReference>
<dbReference type="CDD" id="cd06174">
    <property type="entry name" value="MFS"/>
    <property type="match status" value="1"/>
</dbReference>